<evidence type="ECO:0000313" key="2">
    <source>
        <dbReference type="EMBL" id="KAF4669269.1"/>
    </source>
</evidence>
<dbReference type="Pfam" id="PF00078">
    <property type="entry name" value="RVT_1"/>
    <property type="match status" value="1"/>
</dbReference>
<protein>
    <recommendedName>
        <fullName evidence="1">Reverse transcriptase domain-containing protein</fullName>
    </recommendedName>
</protein>
<gene>
    <name evidence="2" type="ORF">FOL46_001529</name>
</gene>
<dbReference type="InterPro" id="IPR043128">
    <property type="entry name" value="Rev_trsase/Diguanyl_cyclase"/>
</dbReference>
<dbReference type="InterPro" id="IPR043502">
    <property type="entry name" value="DNA/RNA_pol_sf"/>
</dbReference>
<organism evidence="2 3">
    <name type="scientific">Perkinsus olseni</name>
    <name type="common">Perkinsus atlanticus</name>
    <dbReference type="NCBI Taxonomy" id="32597"/>
    <lineage>
        <taxon>Eukaryota</taxon>
        <taxon>Sar</taxon>
        <taxon>Alveolata</taxon>
        <taxon>Perkinsozoa</taxon>
        <taxon>Perkinsea</taxon>
        <taxon>Perkinsida</taxon>
        <taxon>Perkinsidae</taxon>
        <taxon>Perkinsus</taxon>
    </lineage>
</organism>
<dbReference type="AlphaFoldDB" id="A0A7J6MCI5"/>
<dbReference type="Gene3D" id="3.10.10.10">
    <property type="entry name" value="HIV Type 1 Reverse Transcriptase, subunit A, domain 1"/>
    <property type="match status" value="1"/>
</dbReference>
<evidence type="ECO:0000313" key="3">
    <source>
        <dbReference type="Proteomes" id="UP000572268"/>
    </source>
</evidence>
<dbReference type="InterPro" id="IPR000477">
    <property type="entry name" value="RT_dom"/>
</dbReference>
<proteinExistence type="predicted"/>
<accession>A0A7J6MCI5</accession>
<feature type="domain" description="Reverse transcriptase" evidence="1">
    <location>
        <begin position="121"/>
        <end position="257"/>
    </location>
</feature>
<dbReference type="InterPro" id="IPR051320">
    <property type="entry name" value="Viral_Replic_Matur_Polypro"/>
</dbReference>
<dbReference type="PANTHER" id="PTHR33064:SF37">
    <property type="entry name" value="RIBONUCLEASE H"/>
    <property type="match status" value="1"/>
</dbReference>
<name>A0A7J6MCI5_PEROL</name>
<dbReference type="Gene3D" id="3.30.70.270">
    <property type="match status" value="1"/>
</dbReference>
<evidence type="ECO:0000259" key="1">
    <source>
        <dbReference type="Pfam" id="PF00078"/>
    </source>
</evidence>
<reference evidence="2 3" key="1">
    <citation type="submission" date="2020-04" db="EMBL/GenBank/DDBJ databases">
        <title>Perkinsus olseni comparative genomics.</title>
        <authorList>
            <person name="Bogema D.R."/>
        </authorList>
    </citation>
    <scope>NUCLEOTIDE SEQUENCE [LARGE SCALE GENOMIC DNA]</scope>
    <source>
        <strain evidence="2">ATCC PRA-31</strain>
    </source>
</reference>
<dbReference type="Proteomes" id="UP000572268">
    <property type="component" value="Unassembled WGS sequence"/>
</dbReference>
<sequence>MILVRLPGFQSSVAAARDRVTFKKLASLGPEWFGRLSHELDDMVSQGRVRPLTKEEMLMCPPVMSAVVVLRPGHPTQPLRVTIDARPLNRYPSPGDTTILSQALQKVLLRWRLAPYTCWDDITRAFFQVLLPEEDSRFTNFRINNTVFRCLRLPFGLDCSPAILSCVLEEAGIVLNDVDALAAFFAYMDDLLYTSWPPDKLLERRSLGRKVLAERYRMECQSSKAILGYDPEFNVSQPQIAPTITTSTKPVNVLGYQWNLVEDSLSTLGKYFDPLGIHIEAAARERWLLRQAAHSTASWDSADVPTEPRFTDIRSGIVIYCDAAGTGCICADARAISSELCVSS</sequence>
<dbReference type="SUPFAM" id="SSF56672">
    <property type="entry name" value="DNA/RNA polymerases"/>
    <property type="match status" value="1"/>
</dbReference>
<dbReference type="PANTHER" id="PTHR33064">
    <property type="entry name" value="POL PROTEIN"/>
    <property type="match status" value="1"/>
</dbReference>
<comment type="caution">
    <text evidence="2">The sequence shown here is derived from an EMBL/GenBank/DDBJ whole genome shotgun (WGS) entry which is preliminary data.</text>
</comment>
<dbReference type="EMBL" id="JABANN010000143">
    <property type="protein sequence ID" value="KAF4669269.1"/>
    <property type="molecule type" value="Genomic_DNA"/>
</dbReference>